<dbReference type="Proteomes" id="UP000253759">
    <property type="component" value="Unassembled WGS sequence"/>
</dbReference>
<dbReference type="EMBL" id="QQNH01000002">
    <property type="protein sequence ID" value="RDE10110.1"/>
    <property type="molecule type" value="Genomic_DNA"/>
</dbReference>
<reference evidence="2" key="1">
    <citation type="submission" date="2018-07" db="EMBL/GenBank/DDBJ databases">
        <authorList>
            <person name="Liu B.-T."/>
            <person name="Du Z."/>
        </authorList>
    </citation>
    <scope>NUCLEOTIDE SEQUENCE [LARGE SCALE GENOMIC DNA]</scope>
    <source>
        <strain evidence="2">XYN52</strain>
    </source>
</reference>
<proteinExistence type="predicted"/>
<organism evidence="1 2">
    <name type="scientific">Pelagibacterium lacus</name>
    <dbReference type="NCBI Taxonomy" id="2282655"/>
    <lineage>
        <taxon>Bacteria</taxon>
        <taxon>Pseudomonadati</taxon>
        <taxon>Pseudomonadota</taxon>
        <taxon>Alphaproteobacteria</taxon>
        <taxon>Hyphomicrobiales</taxon>
        <taxon>Devosiaceae</taxon>
        <taxon>Pelagibacterium</taxon>
    </lineage>
</organism>
<gene>
    <name evidence="1" type="ORF">DVH29_01565</name>
</gene>
<protein>
    <submittedName>
        <fullName evidence="1">Uncharacterized protein</fullName>
    </submittedName>
</protein>
<accession>A0A369W9S6</accession>
<keyword evidence="2" id="KW-1185">Reference proteome</keyword>
<dbReference type="AlphaFoldDB" id="A0A369W9S6"/>
<evidence type="ECO:0000313" key="1">
    <source>
        <dbReference type="EMBL" id="RDE10110.1"/>
    </source>
</evidence>
<evidence type="ECO:0000313" key="2">
    <source>
        <dbReference type="Proteomes" id="UP000253759"/>
    </source>
</evidence>
<comment type="caution">
    <text evidence="1">The sequence shown here is derived from an EMBL/GenBank/DDBJ whole genome shotgun (WGS) entry which is preliminary data.</text>
</comment>
<sequence length="114" mass="12933">MPQFTHRPAFPDQPDSHAEHRVVVYDGVRVGSATYHLTAHRGHVWSWGAMAADGHSVGGECQSLEEALELIKEGVLASMERWPDLLEEKRALQKLARDSFNHWARAHGKRERDI</sequence>
<name>A0A369W9S6_9HYPH</name>